<feature type="domain" description="RNA polymerase III subunit Rpc25" evidence="9">
    <location>
        <begin position="83"/>
        <end position="218"/>
    </location>
</feature>
<keyword evidence="3 6" id="KW-0240">DNA-directed RNA polymerase</keyword>
<evidence type="ECO:0000256" key="4">
    <source>
        <dbReference type="ARBA" id="ARBA00023163"/>
    </source>
</evidence>
<reference evidence="10" key="1">
    <citation type="submission" date="2023-03" db="EMBL/GenBank/DDBJ databases">
        <authorList>
            <person name="Julca I."/>
        </authorList>
    </citation>
    <scope>NUCLEOTIDE SEQUENCE</scope>
</reference>
<dbReference type="GO" id="GO:0005666">
    <property type="term" value="C:RNA polymerase III complex"/>
    <property type="evidence" value="ECO:0007669"/>
    <property type="project" value="TreeGrafter"/>
</dbReference>
<dbReference type="Gene3D" id="2.40.50.140">
    <property type="entry name" value="Nucleic acid-binding proteins"/>
    <property type="match status" value="1"/>
</dbReference>
<comment type="similarity">
    <text evidence="2">Belongs to the eukaryotic RPB7/RPC8 RNA polymerase subunit family.</text>
</comment>
<evidence type="ECO:0000256" key="1">
    <source>
        <dbReference type="ARBA" id="ARBA00004123"/>
    </source>
</evidence>
<evidence type="ECO:0000256" key="2">
    <source>
        <dbReference type="ARBA" id="ARBA00009307"/>
    </source>
</evidence>
<dbReference type="InterPro" id="IPR013238">
    <property type="entry name" value="RNA_pol_III_Rbc25"/>
</dbReference>
<dbReference type="PANTHER" id="PTHR12709:SF1">
    <property type="entry name" value="DNA-DIRECTED RNA POLYMERASE III SUBUNIT RPC8"/>
    <property type="match status" value="1"/>
</dbReference>
<evidence type="ECO:0000256" key="7">
    <source>
        <dbReference type="SAM" id="MobiDB-lite"/>
    </source>
</evidence>
<dbReference type="Pfam" id="PF08292">
    <property type="entry name" value="RNA_pol_Rbc25"/>
    <property type="match status" value="1"/>
</dbReference>
<dbReference type="Pfam" id="PF03876">
    <property type="entry name" value="SHS2_Rpb7-N"/>
    <property type="match status" value="1"/>
</dbReference>
<dbReference type="InterPro" id="IPR005576">
    <property type="entry name" value="Rpb7-like_N"/>
</dbReference>
<evidence type="ECO:0000259" key="8">
    <source>
        <dbReference type="Pfam" id="PF03876"/>
    </source>
</evidence>
<dbReference type="FunFam" id="3.30.1490.120:FF:000002">
    <property type="entry name" value="DNA-directed RNA polymerase III subunit RPC8"/>
    <property type="match status" value="1"/>
</dbReference>
<evidence type="ECO:0000313" key="11">
    <source>
        <dbReference type="Proteomes" id="UP001161247"/>
    </source>
</evidence>
<comment type="subcellular location">
    <subcellularLocation>
        <location evidence="1 6">Nucleus</location>
    </subcellularLocation>
</comment>
<feature type="compositionally biased region" description="Basic and acidic residues" evidence="7">
    <location>
        <begin position="168"/>
        <end position="192"/>
    </location>
</feature>
<dbReference type="SUPFAM" id="SSF50249">
    <property type="entry name" value="Nucleic acid-binding proteins"/>
    <property type="match status" value="1"/>
</dbReference>
<dbReference type="SUPFAM" id="SSF88798">
    <property type="entry name" value="N-terminal, heterodimerisation domain of RBP7 (RpoE)"/>
    <property type="match status" value="1"/>
</dbReference>
<evidence type="ECO:0000256" key="3">
    <source>
        <dbReference type="ARBA" id="ARBA00022478"/>
    </source>
</evidence>
<keyword evidence="5 6" id="KW-0539">Nucleus</keyword>
<dbReference type="EMBL" id="OX459122">
    <property type="protein sequence ID" value="CAI9107709.1"/>
    <property type="molecule type" value="Genomic_DNA"/>
</dbReference>
<accession>A0AAV1DL93</accession>
<evidence type="ECO:0000256" key="6">
    <source>
        <dbReference type="RuleBase" id="RU369086"/>
    </source>
</evidence>
<name>A0AAV1DL93_OLDCO</name>
<comment type="function">
    <text evidence="6">DNA-dependent RNA polymerase which catalyzes the transcription of DNA into RNA using the four ribonucleoside triphosphates as substrates.</text>
</comment>
<dbReference type="Proteomes" id="UP001161247">
    <property type="component" value="Chromosome 5"/>
</dbReference>
<dbReference type="InterPro" id="IPR045113">
    <property type="entry name" value="Rpb7-like"/>
</dbReference>
<dbReference type="InterPro" id="IPR036898">
    <property type="entry name" value="RNA_pol_Rpb7-like_N_sf"/>
</dbReference>
<feature type="region of interest" description="Disordered" evidence="7">
    <location>
        <begin position="163"/>
        <end position="197"/>
    </location>
</feature>
<dbReference type="AlphaFoldDB" id="A0AAV1DL93"/>
<proteinExistence type="inferred from homology"/>
<keyword evidence="11" id="KW-1185">Reference proteome</keyword>
<dbReference type="PANTHER" id="PTHR12709">
    <property type="entry name" value="DNA-DIRECTED RNA POLYMERASE II, III"/>
    <property type="match status" value="1"/>
</dbReference>
<dbReference type="InterPro" id="IPR012340">
    <property type="entry name" value="NA-bd_OB-fold"/>
</dbReference>
<dbReference type="GO" id="GO:0006384">
    <property type="term" value="P:transcription initiation at RNA polymerase III promoter"/>
    <property type="evidence" value="ECO:0007669"/>
    <property type="project" value="TreeGrafter"/>
</dbReference>
<organism evidence="10 11">
    <name type="scientific">Oldenlandia corymbosa var. corymbosa</name>
    <dbReference type="NCBI Taxonomy" id="529605"/>
    <lineage>
        <taxon>Eukaryota</taxon>
        <taxon>Viridiplantae</taxon>
        <taxon>Streptophyta</taxon>
        <taxon>Embryophyta</taxon>
        <taxon>Tracheophyta</taxon>
        <taxon>Spermatophyta</taxon>
        <taxon>Magnoliopsida</taxon>
        <taxon>eudicotyledons</taxon>
        <taxon>Gunneridae</taxon>
        <taxon>Pentapetalae</taxon>
        <taxon>asterids</taxon>
        <taxon>lamiids</taxon>
        <taxon>Gentianales</taxon>
        <taxon>Rubiaceae</taxon>
        <taxon>Rubioideae</taxon>
        <taxon>Spermacoceae</taxon>
        <taxon>Hedyotis-Oldenlandia complex</taxon>
        <taxon>Oldenlandia</taxon>
    </lineage>
</organism>
<keyword evidence="4 6" id="KW-0804">Transcription</keyword>
<evidence type="ECO:0000256" key="5">
    <source>
        <dbReference type="ARBA" id="ARBA00023242"/>
    </source>
</evidence>
<evidence type="ECO:0000259" key="9">
    <source>
        <dbReference type="Pfam" id="PF08292"/>
    </source>
</evidence>
<evidence type="ECO:0000313" key="10">
    <source>
        <dbReference type="EMBL" id="CAI9107709.1"/>
    </source>
</evidence>
<protein>
    <recommendedName>
        <fullName evidence="6">DNA-directed RNA polymerase subunit</fullName>
    </recommendedName>
</protein>
<sequence>MFRLSEIEHTFRLPPHRLDRPLAEAIKGELESLFVDKVIAYLGLCISIYDIRSIDGGFVFPGDGASTYTVKFRLIIFCPFVGEVIAGRLIDSTDEGLKLSLGFFDDIHVPVSKLPQGSCSETDPDNKGKVRWMWNYGDGQKFPIDNLDEIRLRVHDVRYPKVPLEQESSSKNEEESSSKNEEESSSKNEQKSRSKKPFAPMEIMGFLDCDGLGPISWWV</sequence>
<dbReference type="CDD" id="cd04330">
    <property type="entry name" value="RNAP_III_Rpc25_N"/>
    <property type="match status" value="1"/>
</dbReference>
<dbReference type="Gene3D" id="3.30.1490.120">
    <property type="entry name" value="RNA polymerase Rpb7-like, N-terminal domain"/>
    <property type="match status" value="1"/>
</dbReference>
<gene>
    <name evidence="10" type="ORF">OLC1_LOCUS15957</name>
</gene>
<feature type="domain" description="RNA polymerase Rpb7-like N-terminal" evidence="8">
    <location>
        <begin position="10"/>
        <end position="64"/>
    </location>
</feature>